<evidence type="ECO:0000313" key="2">
    <source>
        <dbReference type="Proteomes" id="UP001188597"/>
    </source>
</evidence>
<accession>A0AA89AWQ0</accession>
<dbReference type="Proteomes" id="UP001188597">
    <property type="component" value="Unassembled WGS sequence"/>
</dbReference>
<organism evidence="1 2">
    <name type="scientific">Escallonia herrerae</name>
    <dbReference type="NCBI Taxonomy" id="1293975"/>
    <lineage>
        <taxon>Eukaryota</taxon>
        <taxon>Viridiplantae</taxon>
        <taxon>Streptophyta</taxon>
        <taxon>Embryophyta</taxon>
        <taxon>Tracheophyta</taxon>
        <taxon>Spermatophyta</taxon>
        <taxon>Magnoliopsida</taxon>
        <taxon>eudicotyledons</taxon>
        <taxon>Gunneridae</taxon>
        <taxon>Pentapetalae</taxon>
        <taxon>asterids</taxon>
        <taxon>campanulids</taxon>
        <taxon>Escalloniales</taxon>
        <taxon>Escalloniaceae</taxon>
        <taxon>Escallonia</taxon>
    </lineage>
</organism>
<comment type="caution">
    <text evidence="1">The sequence shown here is derived from an EMBL/GenBank/DDBJ whole genome shotgun (WGS) entry which is preliminary data.</text>
</comment>
<reference evidence="1" key="1">
    <citation type="submission" date="2022-12" db="EMBL/GenBank/DDBJ databases">
        <title>Draft genome assemblies for two species of Escallonia (Escalloniales).</title>
        <authorList>
            <person name="Chanderbali A."/>
            <person name="Dervinis C."/>
            <person name="Anghel I."/>
            <person name="Soltis D."/>
            <person name="Soltis P."/>
            <person name="Zapata F."/>
        </authorList>
    </citation>
    <scope>NUCLEOTIDE SEQUENCE</scope>
    <source>
        <strain evidence="1">UCBG64.0493</strain>
        <tissue evidence="1">Leaf</tissue>
    </source>
</reference>
<proteinExistence type="predicted"/>
<sequence length="171" mass="19320">MQRKRFTCFSSKEYIVIVVAKCFIPECNEQQRLQPVQNLPDHGLSKSSPPREQVNNPVEELAPMRTGEQFCDTILSNSSPKDGKTCAAPSARSQSACRNKLRPPFRVLLRHNPERERERSRPTKLQLVIHLKSTEIEGMCCLTVCCRYLKPSCSRGMKLAAGHVDYSEAAT</sequence>
<protein>
    <submittedName>
        <fullName evidence="1">Uncharacterized protein</fullName>
    </submittedName>
</protein>
<gene>
    <name evidence="1" type="ORF">RJ639_004182</name>
</gene>
<dbReference type="EMBL" id="JAVXUP010000848">
    <property type="protein sequence ID" value="KAK3019874.1"/>
    <property type="molecule type" value="Genomic_DNA"/>
</dbReference>
<dbReference type="AlphaFoldDB" id="A0AA89AWQ0"/>
<evidence type="ECO:0000313" key="1">
    <source>
        <dbReference type="EMBL" id="KAK3019874.1"/>
    </source>
</evidence>
<name>A0AA89AWQ0_9ASTE</name>
<keyword evidence="2" id="KW-1185">Reference proteome</keyword>